<comment type="subcellular location">
    <subcellularLocation>
        <location evidence="2">Endomembrane system</location>
    </subcellularLocation>
</comment>
<keyword evidence="9" id="KW-0862">Zinc</keyword>
<dbReference type="SMART" id="SM00184">
    <property type="entry name" value="RING"/>
    <property type="match status" value="1"/>
</dbReference>
<dbReference type="InterPro" id="IPR045103">
    <property type="entry name" value="RNF5/RNF185-like"/>
</dbReference>
<organism evidence="14 15">
    <name type="scientific">Pseudocohnilembus persalinus</name>
    <name type="common">Ciliate</name>
    <dbReference type="NCBI Taxonomy" id="266149"/>
    <lineage>
        <taxon>Eukaryota</taxon>
        <taxon>Sar</taxon>
        <taxon>Alveolata</taxon>
        <taxon>Ciliophora</taxon>
        <taxon>Intramacronucleata</taxon>
        <taxon>Oligohymenophorea</taxon>
        <taxon>Scuticociliatia</taxon>
        <taxon>Philasterida</taxon>
        <taxon>Pseudocohnilembidae</taxon>
        <taxon>Pseudocohnilembus</taxon>
    </lineage>
</organism>
<dbReference type="InterPro" id="IPR017907">
    <property type="entry name" value="Znf_RING_CS"/>
</dbReference>
<evidence type="ECO:0000256" key="4">
    <source>
        <dbReference type="ARBA" id="ARBA00012483"/>
    </source>
</evidence>
<keyword evidence="6" id="KW-0479">Metal-binding</keyword>
<dbReference type="EC" id="2.3.2.27" evidence="4"/>
<accession>A0A0V0R912</accession>
<dbReference type="InterPro" id="IPR001841">
    <property type="entry name" value="Znf_RING"/>
</dbReference>
<evidence type="ECO:0000256" key="5">
    <source>
        <dbReference type="ARBA" id="ARBA00022679"/>
    </source>
</evidence>
<keyword evidence="7 11" id="KW-0863">Zinc-finger</keyword>
<dbReference type="PANTHER" id="PTHR12313">
    <property type="entry name" value="E3 UBIQUITIN-PROTEIN LIGASE RNF5-RELATED"/>
    <property type="match status" value="1"/>
</dbReference>
<comment type="pathway">
    <text evidence="3">Protein modification; protein ubiquitination.</text>
</comment>
<feature type="domain" description="RING-type" evidence="13">
    <location>
        <begin position="23"/>
        <end position="67"/>
    </location>
</feature>
<name>A0A0V0R912_PSEPJ</name>
<evidence type="ECO:0000313" key="14">
    <source>
        <dbReference type="EMBL" id="KRX10696.1"/>
    </source>
</evidence>
<dbReference type="GO" id="GO:0008270">
    <property type="term" value="F:zinc ion binding"/>
    <property type="evidence" value="ECO:0007669"/>
    <property type="project" value="UniProtKB-KW"/>
</dbReference>
<dbReference type="AlphaFoldDB" id="A0A0V0R912"/>
<evidence type="ECO:0000256" key="9">
    <source>
        <dbReference type="ARBA" id="ARBA00022833"/>
    </source>
</evidence>
<evidence type="ECO:0000256" key="1">
    <source>
        <dbReference type="ARBA" id="ARBA00000900"/>
    </source>
</evidence>
<dbReference type="EMBL" id="LDAU01000024">
    <property type="protein sequence ID" value="KRX10696.1"/>
    <property type="molecule type" value="Genomic_DNA"/>
</dbReference>
<dbReference type="GO" id="GO:0016567">
    <property type="term" value="P:protein ubiquitination"/>
    <property type="evidence" value="ECO:0007669"/>
    <property type="project" value="UniProtKB-UniPathway"/>
</dbReference>
<proteinExistence type="predicted"/>
<dbReference type="CDD" id="cd16534">
    <property type="entry name" value="RING-HC_RNF5-like"/>
    <property type="match status" value="1"/>
</dbReference>
<dbReference type="GO" id="GO:0006511">
    <property type="term" value="P:ubiquitin-dependent protein catabolic process"/>
    <property type="evidence" value="ECO:0007669"/>
    <property type="project" value="InterPro"/>
</dbReference>
<dbReference type="InParanoid" id="A0A0V0R912"/>
<protein>
    <recommendedName>
        <fullName evidence="4">RING-type E3 ubiquitin transferase</fullName>
        <ecNumber evidence="4">2.3.2.27</ecNumber>
    </recommendedName>
</protein>
<dbReference type="InterPro" id="IPR027370">
    <property type="entry name" value="Znf-RING_euk"/>
</dbReference>
<dbReference type="GO" id="GO:0005783">
    <property type="term" value="C:endoplasmic reticulum"/>
    <property type="evidence" value="ECO:0007669"/>
    <property type="project" value="InterPro"/>
</dbReference>
<keyword evidence="10" id="KW-0472">Membrane</keyword>
<feature type="coiled-coil region" evidence="12">
    <location>
        <begin position="125"/>
        <end position="186"/>
    </location>
</feature>
<dbReference type="PROSITE" id="PS00518">
    <property type="entry name" value="ZF_RING_1"/>
    <property type="match status" value="1"/>
</dbReference>
<keyword evidence="8" id="KW-0833">Ubl conjugation pathway</keyword>
<evidence type="ECO:0000256" key="12">
    <source>
        <dbReference type="SAM" id="Coils"/>
    </source>
</evidence>
<keyword evidence="15" id="KW-1185">Reference proteome</keyword>
<evidence type="ECO:0000256" key="7">
    <source>
        <dbReference type="ARBA" id="ARBA00022771"/>
    </source>
</evidence>
<dbReference type="SUPFAM" id="SSF57850">
    <property type="entry name" value="RING/U-box"/>
    <property type="match status" value="1"/>
</dbReference>
<evidence type="ECO:0000256" key="8">
    <source>
        <dbReference type="ARBA" id="ARBA00022786"/>
    </source>
</evidence>
<dbReference type="Proteomes" id="UP000054937">
    <property type="component" value="Unassembled WGS sequence"/>
</dbReference>
<sequence>MQQESQQNYNQDKNYQKLQKFLCKICLEIASEPVITDCGHLYCWECLYQWAQNLKQKHRDQICPQCKSQIDIDKVTTVYTDGEEQQNKENSNITHIVNQQTIGNLNQFTAISEYILGGFILIIRLKDIDEKIEKLKNQQESIEQSINDSMIDKEPSDERTEKLELLNKLKAEYDKSQKKINWYKRNDPERKEQLEQDQENLKVKTNHWIDQLFEVKKFLMNKGMSDDDIFNAFQIPADIDNI</sequence>
<dbReference type="InterPro" id="IPR013083">
    <property type="entry name" value="Znf_RING/FYVE/PHD"/>
</dbReference>
<dbReference type="GO" id="GO:0061630">
    <property type="term" value="F:ubiquitin protein ligase activity"/>
    <property type="evidence" value="ECO:0007669"/>
    <property type="project" value="UniProtKB-EC"/>
</dbReference>
<evidence type="ECO:0000256" key="11">
    <source>
        <dbReference type="PROSITE-ProRule" id="PRU00175"/>
    </source>
</evidence>
<dbReference type="Gene3D" id="3.30.40.10">
    <property type="entry name" value="Zinc/RING finger domain, C3HC4 (zinc finger)"/>
    <property type="match status" value="1"/>
</dbReference>
<evidence type="ECO:0000256" key="2">
    <source>
        <dbReference type="ARBA" id="ARBA00004308"/>
    </source>
</evidence>
<evidence type="ECO:0000313" key="15">
    <source>
        <dbReference type="Proteomes" id="UP000054937"/>
    </source>
</evidence>
<dbReference type="OrthoDB" id="10254945at2759"/>
<dbReference type="Pfam" id="PF13445">
    <property type="entry name" value="zf-RING_UBOX"/>
    <property type="match status" value="1"/>
</dbReference>
<comment type="caution">
    <text evidence="14">The sequence shown here is derived from an EMBL/GenBank/DDBJ whole genome shotgun (WGS) entry which is preliminary data.</text>
</comment>
<comment type="catalytic activity">
    <reaction evidence="1">
        <text>S-ubiquitinyl-[E2 ubiquitin-conjugating enzyme]-L-cysteine + [acceptor protein]-L-lysine = [E2 ubiquitin-conjugating enzyme]-L-cysteine + N(6)-ubiquitinyl-[acceptor protein]-L-lysine.</text>
        <dbReference type="EC" id="2.3.2.27"/>
    </reaction>
</comment>
<dbReference type="PROSITE" id="PS50089">
    <property type="entry name" value="ZF_RING_2"/>
    <property type="match status" value="1"/>
</dbReference>
<evidence type="ECO:0000256" key="3">
    <source>
        <dbReference type="ARBA" id="ARBA00004906"/>
    </source>
</evidence>
<keyword evidence="12" id="KW-0175">Coiled coil</keyword>
<dbReference type="UniPathway" id="UPA00143"/>
<evidence type="ECO:0000259" key="13">
    <source>
        <dbReference type="PROSITE" id="PS50089"/>
    </source>
</evidence>
<gene>
    <name evidence="14" type="ORF">PPERSA_08691</name>
</gene>
<keyword evidence="5" id="KW-0808">Transferase</keyword>
<reference evidence="14 15" key="1">
    <citation type="journal article" date="2015" name="Sci. Rep.">
        <title>Genome of the facultative scuticociliatosis pathogen Pseudocohnilembus persalinus provides insight into its virulence through horizontal gene transfer.</title>
        <authorList>
            <person name="Xiong J."/>
            <person name="Wang G."/>
            <person name="Cheng J."/>
            <person name="Tian M."/>
            <person name="Pan X."/>
            <person name="Warren A."/>
            <person name="Jiang C."/>
            <person name="Yuan D."/>
            <person name="Miao W."/>
        </authorList>
    </citation>
    <scope>NUCLEOTIDE SEQUENCE [LARGE SCALE GENOMIC DNA]</scope>
    <source>
        <strain evidence="14">36N120E</strain>
    </source>
</reference>
<evidence type="ECO:0000256" key="6">
    <source>
        <dbReference type="ARBA" id="ARBA00022723"/>
    </source>
</evidence>
<evidence type="ECO:0000256" key="10">
    <source>
        <dbReference type="ARBA" id="ARBA00023136"/>
    </source>
</evidence>